<evidence type="ECO:0000313" key="3">
    <source>
        <dbReference type="Proteomes" id="UP000632125"/>
    </source>
</evidence>
<dbReference type="PANTHER" id="PTHR43108">
    <property type="entry name" value="N-ACETYLGLUCOSAMINE-6-SULFATASE FAMILY MEMBER"/>
    <property type="match status" value="1"/>
</dbReference>
<comment type="caution">
    <text evidence="2">The sequence shown here is derived from an EMBL/GenBank/DDBJ whole genome shotgun (WGS) entry which is preliminary data.</text>
</comment>
<reference evidence="2" key="1">
    <citation type="submission" date="2020-09" db="EMBL/GenBank/DDBJ databases">
        <title>A novel bacterium of genus Paenibacillus, isolated from South China Sea.</title>
        <authorList>
            <person name="Huang H."/>
            <person name="Mo K."/>
            <person name="Hu Y."/>
        </authorList>
    </citation>
    <scope>NUCLEOTIDE SEQUENCE</scope>
    <source>
        <strain evidence="2">IB182493</strain>
    </source>
</reference>
<keyword evidence="3" id="KW-1185">Reference proteome</keyword>
<sequence length="491" mass="55519">MTDRKPNIVWIMLDHVTFRHYKMTSGAKPALIAYERLAGEGAEFTQCRSVHPLCLPARASMMTGVYAHKHRKYRNREGQEDAGYPLYFETLAKQGYRVGYFGKNHSGFELQPLGVEGFYPGGYGNPYLTDEYKRYLTRNGLEAPVFVQEWGINQGRFPNGEYDLTETNNFNTYSSGYIKSPGPVHESDFLLAMAEDWLTSETSPAGQPFSLRVDIWGPHQAYQVPLASKDTIDPRAIEEYPSFADEMKDRPGFVQSYHANIRDRNAAQSWEEWQPVMQRAYEHYNYIENAVHRFLDRLEALGLADNTVVLYTADHGDSLGSHGGMVDKAGDMMEELMHIPLVVRGPGVKAGARSEALVSNFDLVPTVLELAGAAVPEWMDGRSLVSELGGAAANRREDFMAEHYGHFDVHAVQRALYYKNYKYVASDEWVHELYDLQADPFEMNNLCSDPAYAPILSEMRARLLANMKRFDDTGDDSRRLARALEAAIAES</sequence>
<feature type="domain" description="Sulfatase N-terminal" evidence="1">
    <location>
        <begin position="6"/>
        <end position="373"/>
    </location>
</feature>
<dbReference type="RefSeq" id="WP_190860779.1">
    <property type="nucleotide sequence ID" value="NZ_JACXIY010000013.1"/>
</dbReference>
<proteinExistence type="predicted"/>
<protein>
    <submittedName>
        <fullName evidence="2">Sulfatase-like hydrolase/transferase</fullName>
    </submittedName>
</protein>
<accession>A0A927H6X5</accession>
<dbReference type="Gene3D" id="3.40.720.10">
    <property type="entry name" value="Alkaline Phosphatase, subunit A"/>
    <property type="match status" value="1"/>
</dbReference>
<dbReference type="GO" id="GO:0016787">
    <property type="term" value="F:hydrolase activity"/>
    <property type="evidence" value="ECO:0007669"/>
    <property type="project" value="UniProtKB-KW"/>
</dbReference>
<organism evidence="2 3">
    <name type="scientific">Paenibacillus arenilitoris</name>
    <dbReference type="NCBI Taxonomy" id="2772299"/>
    <lineage>
        <taxon>Bacteria</taxon>
        <taxon>Bacillati</taxon>
        <taxon>Bacillota</taxon>
        <taxon>Bacilli</taxon>
        <taxon>Bacillales</taxon>
        <taxon>Paenibacillaceae</taxon>
        <taxon>Paenibacillus</taxon>
    </lineage>
</organism>
<evidence type="ECO:0000259" key="1">
    <source>
        <dbReference type="Pfam" id="PF00884"/>
    </source>
</evidence>
<name>A0A927H6X5_9BACL</name>
<dbReference type="EMBL" id="JACXIY010000013">
    <property type="protein sequence ID" value="MBD2869014.1"/>
    <property type="molecule type" value="Genomic_DNA"/>
</dbReference>
<dbReference type="Pfam" id="PF00884">
    <property type="entry name" value="Sulfatase"/>
    <property type="match status" value="1"/>
</dbReference>
<dbReference type="InterPro" id="IPR000917">
    <property type="entry name" value="Sulfatase_N"/>
</dbReference>
<dbReference type="PANTHER" id="PTHR43108:SF8">
    <property type="entry name" value="SD21168P"/>
    <property type="match status" value="1"/>
</dbReference>
<evidence type="ECO:0000313" key="2">
    <source>
        <dbReference type="EMBL" id="MBD2869014.1"/>
    </source>
</evidence>
<dbReference type="SUPFAM" id="SSF53649">
    <property type="entry name" value="Alkaline phosphatase-like"/>
    <property type="match status" value="1"/>
</dbReference>
<dbReference type="InterPro" id="IPR017850">
    <property type="entry name" value="Alkaline_phosphatase_core_sf"/>
</dbReference>
<dbReference type="AlphaFoldDB" id="A0A927H6X5"/>
<gene>
    <name evidence="2" type="ORF">IDH41_10525</name>
</gene>
<keyword evidence="2" id="KW-0378">Hydrolase</keyword>
<dbReference type="Proteomes" id="UP000632125">
    <property type="component" value="Unassembled WGS sequence"/>
</dbReference>